<protein>
    <submittedName>
        <fullName evidence="1">Uncharacterized protein</fullName>
    </submittedName>
</protein>
<reference evidence="1 2" key="1">
    <citation type="submission" date="2019-07" db="EMBL/GenBank/DDBJ databases">
        <title>Whole genome shotgun sequence of Microvirga aerophila NBRC 106136.</title>
        <authorList>
            <person name="Hosoyama A."/>
            <person name="Uohara A."/>
            <person name="Ohji S."/>
            <person name="Ichikawa N."/>
        </authorList>
    </citation>
    <scope>NUCLEOTIDE SEQUENCE [LARGE SCALE GENOMIC DNA]</scope>
    <source>
        <strain evidence="1 2">NBRC 106136</strain>
    </source>
</reference>
<accession>A0A512C4I1</accession>
<dbReference type="EMBL" id="BJYU01000330">
    <property type="protein sequence ID" value="GEO19122.1"/>
    <property type="molecule type" value="Genomic_DNA"/>
</dbReference>
<dbReference type="AlphaFoldDB" id="A0A512C4I1"/>
<proteinExistence type="predicted"/>
<evidence type="ECO:0000313" key="1">
    <source>
        <dbReference type="EMBL" id="GEO19122.1"/>
    </source>
</evidence>
<dbReference type="Proteomes" id="UP000321085">
    <property type="component" value="Unassembled WGS sequence"/>
</dbReference>
<comment type="caution">
    <text evidence="1">The sequence shown here is derived from an EMBL/GenBank/DDBJ whole genome shotgun (WGS) entry which is preliminary data.</text>
</comment>
<sequence length="81" mass="9531">MINRTYNLPYPDAHLSPAQCEMQLEIYKHFQQGEPLTVWDMFDHFQSVDSEIEACFMRLELAKVIRLSGYSTNDGELYRVV</sequence>
<gene>
    <name evidence="1" type="ORF">MAE02_68180</name>
</gene>
<organism evidence="1 2">
    <name type="scientific">Microvirga aerophila</name>
    <dbReference type="NCBI Taxonomy" id="670291"/>
    <lineage>
        <taxon>Bacteria</taxon>
        <taxon>Pseudomonadati</taxon>
        <taxon>Pseudomonadota</taxon>
        <taxon>Alphaproteobacteria</taxon>
        <taxon>Hyphomicrobiales</taxon>
        <taxon>Methylobacteriaceae</taxon>
        <taxon>Microvirga</taxon>
    </lineage>
</organism>
<name>A0A512C4I1_9HYPH</name>
<keyword evidence="2" id="KW-1185">Reference proteome</keyword>
<dbReference type="RefSeq" id="WP_147023360.1">
    <property type="nucleotide sequence ID" value="NZ_BJYU01000330.1"/>
</dbReference>
<evidence type="ECO:0000313" key="2">
    <source>
        <dbReference type="Proteomes" id="UP000321085"/>
    </source>
</evidence>